<feature type="transmembrane region" description="Helical" evidence="9">
    <location>
        <begin position="598"/>
        <end position="616"/>
    </location>
</feature>
<sequence>MQKFQLRYLISLAATIRINQHFGGTCKVNHSKKDNCDSANVFSVDFFYRTVSVSQLSVLGSGLAEIEEIKRVQTMTEVRKRKSTAKSKTTSTTSSNGNVKTTSPAASLWPYIHLLVGFIAMMACGLIHSKYMSTIHENNLWFSNIKEVEREISFRTESGLYYSYYKTMVLAPSITDGLHQLTHDNVTEHPDTINILERMNIYQEVILSIMYRILPIKSWVEPVYFYMNTVWGLHAMLIWALFATSWMLSGSWLAGILAACFYIFNKVDVTRVEYVVPLRESFSLPFLWVQIAAISFFFRPNLTLVKEKLCIWIIFVSTFLFALFWQFNQFIFLLQAFALFGVWVLDMIPPRKVRIVFYAQAASLILTSILQYVNLMIFGSLVMSFIPASLLLMYFKGEELQPCSIPSRLTKAVFYCVSVLVLMVLFNTAIKILINIEADEHIFKFILSKFSIDHARDFDSKLYLCIDAFVSLPFNTFERLTKGVVFPFYVATHLVLLVVLFIAVLQNWSNNVHETENIKDHPAIKKTHLLSNRPELAFHAVCGVFFGALAMSTLRMKYLWTPYMCILASFGVSDLKMWKAVLTQLKTQGTMVQIVRHFSTLLTLVALLTVALPPALKELEELKEFWDPDTVALMEWINKDTPQDASFTGSMQLLAGVKLCTGRPITNHPHYEDKKLRLKTKDLMQIYGRRTPKDIHEIMKKNQANYMILEDSICLAHTEDGCRLPDIIDFDNGVLPELVKPEPNLVRSSVPRFCDVIRHDGSDFTRYFKKVFTNRTFRVHKVL</sequence>
<dbReference type="GO" id="GO:0000030">
    <property type="term" value="F:mannosyltransferase activity"/>
    <property type="evidence" value="ECO:0007669"/>
    <property type="project" value="InterPro"/>
</dbReference>
<evidence type="ECO:0000256" key="3">
    <source>
        <dbReference type="ARBA" id="ARBA00022676"/>
    </source>
</evidence>
<comment type="caution">
    <text evidence="10">The sequence shown here is derived from an EMBL/GenBank/DDBJ whole genome shotgun (WGS) entry which is preliminary data.</text>
</comment>
<feature type="transmembrane region" description="Helical" evidence="9">
    <location>
        <begin position="108"/>
        <end position="127"/>
    </location>
</feature>
<keyword evidence="5 9" id="KW-0812">Transmembrane</keyword>
<reference evidence="10" key="1">
    <citation type="submission" date="2021-03" db="EMBL/GenBank/DDBJ databases">
        <authorList>
            <person name="Bekaert M."/>
        </authorList>
    </citation>
    <scope>NUCLEOTIDE SEQUENCE</scope>
</reference>
<feature type="transmembrane region" description="Helical" evidence="9">
    <location>
        <begin position="237"/>
        <end position="264"/>
    </location>
</feature>
<feature type="transmembrane region" description="Helical" evidence="9">
    <location>
        <begin position="369"/>
        <end position="392"/>
    </location>
</feature>
<dbReference type="InterPro" id="IPR018732">
    <property type="entry name" value="Dpy-19/Dpy-19-like"/>
</dbReference>
<feature type="transmembrane region" description="Helical" evidence="9">
    <location>
        <begin position="536"/>
        <end position="554"/>
    </location>
</feature>
<proteinExistence type="inferred from homology"/>
<name>A0A8S3VHM1_MYTED</name>
<dbReference type="PANTHER" id="PTHR31488">
    <property type="entry name" value="DPY-19-LIKE 1, LIKE (H. SAPIENS)"/>
    <property type="match status" value="1"/>
</dbReference>
<protein>
    <submittedName>
        <fullName evidence="10">Probable C-mannosyltransferase DPY19L3</fullName>
    </submittedName>
</protein>
<keyword evidence="6 9" id="KW-1133">Transmembrane helix</keyword>
<evidence type="ECO:0000256" key="9">
    <source>
        <dbReference type="SAM" id="Phobius"/>
    </source>
</evidence>
<dbReference type="Pfam" id="PF10034">
    <property type="entry name" value="Dpy19"/>
    <property type="match status" value="1"/>
</dbReference>
<feature type="compositionally biased region" description="Low complexity" evidence="8">
    <location>
        <begin position="86"/>
        <end position="100"/>
    </location>
</feature>
<evidence type="ECO:0000256" key="8">
    <source>
        <dbReference type="SAM" id="MobiDB-lite"/>
    </source>
</evidence>
<feature type="transmembrane region" description="Helical" evidence="9">
    <location>
        <begin position="412"/>
        <end position="434"/>
    </location>
</feature>
<keyword evidence="11" id="KW-1185">Reference proteome</keyword>
<dbReference type="CDD" id="cd20177">
    <property type="entry name" value="Dpy19"/>
    <property type="match status" value="1"/>
</dbReference>
<evidence type="ECO:0000313" key="11">
    <source>
        <dbReference type="Proteomes" id="UP000683360"/>
    </source>
</evidence>
<dbReference type="EMBL" id="CAJPWZ010003250">
    <property type="protein sequence ID" value="CAG2254592.1"/>
    <property type="molecule type" value="Genomic_DNA"/>
</dbReference>
<evidence type="ECO:0000256" key="1">
    <source>
        <dbReference type="ARBA" id="ARBA00004141"/>
    </source>
</evidence>
<dbReference type="Proteomes" id="UP000683360">
    <property type="component" value="Unassembled WGS sequence"/>
</dbReference>
<dbReference type="AlphaFoldDB" id="A0A8S3VHM1"/>
<comment type="similarity">
    <text evidence="2">Belongs to the dpy-19 family.</text>
</comment>
<feature type="transmembrane region" description="Helical" evidence="9">
    <location>
        <begin position="484"/>
        <end position="505"/>
    </location>
</feature>
<evidence type="ECO:0000256" key="4">
    <source>
        <dbReference type="ARBA" id="ARBA00022679"/>
    </source>
</evidence>
<dbReference type="InterPro" id="IPR047462">
    <property type="entry name" value="Dpy19"/>
</dbReference>
<dbReference type="OrthoDB" id="6019623at2759"/>
<evidence type="ECO:0000256" key="5">
    <source>
        <dbReference type="ARBA" id="ARBA00022692"/>
    </source>
</evidence>
<dbReference type="PANTHER" id="PTHR31488:SF3">
    <property type="entry name" value="C-MANNOSYLTRANSFERASE DPY19L3"/>
    <property type="match status" value="1"/>
</dbReference>
<feature type="region of interest" description="Disordered" evidence="8">
    <location>
        <begin position="77"/>
        <end position="100"/>
    </location>
</feature>
<evidence type="ECO:0000256" key="7">
    <source>
        <dbReference type="ARBA" id="ARBA00023136"/>
    </source>
</evidence>
<gene>
    <name evidence="10" type="ORF">MEDL_66104</name>
</gene>
<comment type="subcellular location">
    <subcellularLocation>
        <location evidence="1">Membrane</location>
        <topology evidence="1">Multi-pass membrane protein</topology>
    </subcellularLocation>
</comment>
<keyword evidence="3" id="KW-0328">Glycosyltransferase</keyword>
<evidence type="ECO:0000256" key="6">
    <source>
        <dbReference type="ARBA" id="ARBA00022989"/>
    </source>
</evidence>
<dbReference type="GO" id="GO:0005637">
    <property type="term" value="C:nuclear inner membrane"/>
    <property type="evidence" value="ECO:0007669"/>
    <property type="project" value="TreeGrafter"/>
</dbReference>
<keyword evidence="4" id="KW-0808">Transferase</keyword>
<organism evidence="10 11">
    <name type="scientific">Mytilus edulis</name>
    <name type="common">Blue mussel</name>
    <dbReference type="NCBI Taxonomy" id="6550"/>
    <lineage>
        <taxon>Eukaryota</taxon>
        <taxon>Metazoa</taxon>
        <taxon>Spiralia</taxon>
        <taxon>Lophotrochozoa</taxon>
        <taxon>Mollusca</taxon>
        <taxon>Bivalvia</taxon>
        <taxon>Autobranchia</taxon>
        <taxon>Pteriomorphia</taxon>
        <taxon>Mytilida</taxon>
        <taxon>Mytiloidea</taxon>
        <taxon>Mytilidae</taxon>
        <taxon>Mytilinae</taxon>
        <taxon>Mytilus</taxon>
    </lineage>
</organism>
<accession>A0A8S3VHM1</accession>
<evidence type="ECO:0000313" key="10">
    <source>
        <dbReference type="EMBL" id="CAG2254592.1"/>
    </source>
</evidence>
<keyword evidence="7 9" id="KW-0472">Membrane</keyword>
<feature type="transmembrane region" description="Helical" evidence="9">
    <location>
        <begin position="309"/>
        <end position="325"/>
    </location>
</feature>
<evidence type="ECO:0000256" key="2">
    <source>
        <dbReference type="ARBA" id="ARBA00008744"/>
    </source>
</evidence>
<feature type="transmembrane region" description="Helical" evidence="9">
    <location>
        <begin position="331"/>
        <end position="348"/>
    </location>
</feature>